<dbReference type="Pfam" id="PF09851">
    <property type="entry name" value="SHOCT"/>
    <property type="match status" value="1"/>
</dbReference>
<accession>A0ABU8TCN1</accession>
<evidence type="ECO:0000256" key="1">
    <source>
        <dbReference type="SAM" id="Phobius"/>
    </source>
</evidence>
<dbReference type="Proteomes" id="UP001364211">
    <property type="component" value="Unassembled WGS sequence"/>
</dbReference>
<proteinExistence type="predicted"/>
<gene>
    <name evidence="3" type="ORF">WJX68_22350</name>
</gene>
<feature type="transmembrane region" description="Helical" evidence="1">
    <location>
        <begin position="20"/>
        <end position="49"/>
    </location>
</feature>
<organism evidence="3 4">
    <name type="scientific">Pseudonocardia spirodelae</name>
    <dbReference type="NCBI Taxonomy" id="3133431"/>
    <lineage>
        <taxon>Bacteria</taxon>
        <taxon>Bacillati</taxon>
        <taxon>Actinomycetota</taxon>
        <taxon>Actinomycetes</taxon>
        <taxon>Pseudonocardiales</taxon>
        <taxon>Pseudonocardiaceae</taxon>
        <taxon>Pseudonocardia</taxon>
    </lineage>
</organism>
<evidence type="ECO:0000313" key="3">
    <source>
        <dbReference type="EMBL" id="MEJ8281695.1"/>
    </source>
</evidence>
<name>A0ABU8TCN1_9PSEU</name>
<keyword evidence="1" id="KW-0472">Membrane</keyword>
<comment type="caution">
    <text evidence="3">The sequence shown here is derived from an EMBL/GenBank/DDBJ whole genome shotgun (WGS) entry which is preliminary data.</text>
</comment>
<dbReference type="RefSeq" id="WP_340294320.1">
    <property type="nucleotide sequence ID" value="NZ_JBBJUP010000022.1"/>
</dbReference>
<protein>
    <submittedName>
        <fullName evidence="3">SHOCT domain-containing protein</fullName>
    </submittedName>
</protein>
<dbReference type="EMBL" id="JBBJUP010000022">
    <property type="protein sequence ID" value="MEJ8281695.1"/>
    <property type="molecule type" value="Genomic_DNA"/>
</dbReference>
<keyword evidence="1" id="KW-1133">Transmembrane helix</keyword>
<keyword evidence="4" id="KW-1185">Reference proteome</keyword>
<feature type="domain" description="SHOCT" evidence="2">
    <location>
        <begin position="68"/>
        <end position="90"/>
    </location>
</feature>
<evidence type="ECO:0000313" key="4">
    <source>
        <dbReference type="Proteomes" id="UP001364211"/>
    </source>
</evidence>
<sequence length="97" mass="10490">MERPEPALSREREDAMNGWYGPMAGGGLLMGLTGLLVLVALVAAGVWLVRTAGRPGERGGSGSRAAAVLAERYARGEIDDDEYERRRRILDGDHPAR</sequence>
<reference evidence="3 4" key="1">
    <citation type="submission" date="2024-03" db="EMBL/GenBank/DDBJ databases">
        <title>Draft genome sequence of Pseudonocardia sp. DW16-2.</title>
        <authorList>
            <person name="Duangmal K."/>
        </authorList>
    </citation>
    <scope>NUCLEOTIDE SEQUENCE [LARGE SCALE GENOMIC DNA]</scope>
    <source>
        <strain evidence="3 4">DW16-2</strain>
    </source>
</reference>
<dbReference type="InterPro" id="IPR018649">
    <property type="entry name" value="SHOCT"/>
</dbReference>
<evidence type="ECO:0000259" key="2">
    <source>
        <dbReference type="Pfam" id="PF09851"/>
    </source>
</evidence>
<keyword evidence="1" id="KW-0812">Transmembrane</keyword>